<dbReference type="PANTHER" id="PTHR21310">
    <property type="entry name" value="AMINOGLYCOSIDE PHOSPHOTRANSFERASE-RELATED-RELATED"/>
    <property type="match status" value="1"/>
</dbReference>
<name>A0AAU1LUW6_9ACTN</name>
<feature type="domain" description="Aminoglycoside phosphotransferase" evidence="1">
    <location>
        <begin position="22"/>
        <end position="273"/>
    </location>
</feature>
<evidence type="ECO:0000259" key="1">
    <source>
        <dbReference type="Pfam" id="PF01636"/>
    </source>
</evidence>
<reference evidence="2" key="1">
    <citation type="submission" date="2022-10" db="EMBL/GenBank/DDBJ databases">
        <title>The complete genomes of actinobacterial strains from the NBC collection.</title>
        <authorList>
            <person name="Joergensen T.S."/>
            <person name="Alvarez Arevalo M."/>
            <person name="Sterndorff E.B."/>
            <person name="Faurdal D."/>
            <person name="Vuksanovic O."/>
            <person name="Mourched A.-S."/>
            <person name="Charusanti P."/>
            <person name="Shaw S."/>
            <person name="Blin K."/>
            <person name="Weber T."/>
        </authorList>
    </citation>
    <scope>NUCLEOTIDE SEQUENCE</scope>
    <source>
        <strain evidence="2">NBC_00148</strain>
    </source>
</reference>
<dbReference type="EMBL" id="CP108169">
    <property type="protein sequence ID" value="WTQ75108.1"/>
    <property type="molecule type" value="Genomic_DNA"/>
</dbReference>
<dbReference type="InterPro" id="IPR051678">
    <property type="entry name" value="AGP_Transferase"/>
</dbReference>
<organism evidence="2">
    <name type="scientific">Streptomyces sp. NBC_00148</name>
    <dbReference type="NCBI Taxonomy" id="2903626"/>
    <lineage>
        <taxon>Bacteria</taxon>
        <taxon>Bacillati</taxon>
        <taxon>Actinomycetota</taxon>
        <taxon>Actinomycetes</taxon>
        <taxon>Kitasatosporales</taxon>
        <taxon>Streptomycetaceae</taxon>
        <taxon>Streptomyces</taxon>
    </lineage>
</organism>
<proteinExistence type="predicted"/>
<dbReference type="InterPro" id="IPR002575">
    <property type="entry name" value="Aminoglycoside_PTrfase"/>
</dbReference>
<dbReference type="InterPro" id="IPR011009">
    <property type="entry name" value="Kinase-like_dom_sf"/>
</dbReference>
<gene>
    <name evidence="2" type="ORF">OG222_19370</name>
</gene>
<protein>
    <submittedName>
        <fullName evidence="2">Aminoglycoside phosphotransferase family protein</fullName>
    </submittedName>
</protein>
<dbReference type="PANTHER" id="PTHR21310:SF15">
    <property type="entry name" value="AMINOGLYCOSIDE PHOSPHOTRANSFERASE DOMAIN-CONTAINING PROTEIN"/>
    <property type="match status" value="1"/>
</dbReference>
<dbReference type="Pfam" id="PF01636">
    <property type="entry name" value="APH"/>
    <property type="match status" value="1"/>
</dbReference>
<dbReference type="AlphaFoldDB" id="A0AAU1LUW6"/>
<dbReference type="Gene3D" id="3.90.1200.10">
    <property type="match status" value="1"/>
</dbReference>
<sequence>MSVDATTAVLEALGARGPASREPLAGGTYNTVTRVRFADGRDWVVKIPPTHNTGLSYEQRLLVNEVTFYSAAASEGGEVIPRVVHSELDPRATAGAYVVMTALPGRPWSEVAGELTADETHALRTEFGAVVGGLHRITGPGGYGYPAEPLGPLSPTWREAFTAMTDAVLADTVTYGARLPWPVGRIHEVLAGASDVLDEVVRPALVHFDLWQGNLLVAGEPGARHLGGIIDGERMFWGDPVADLVSTSLFGDPETDQGFLAGYAAATGAPLLFTPSVRRRLGLYRSYLYLIMLTETVPRGAGPDAVEWTWKEVAPRLVTALEGLA</sequence>
<accession>A0AAU1LUW6</accession>
<evidence type="ECO:0000313" key="2">
    <source>
        <dbReference type="EMBL" id="WTQ75108.1"/>
    </source>
</evidence>
<dbReference type="SUPFAM" id="SSF56112">
    <property type="entry name" value="Protein kinase-like (PK-like)"/>
    <property type="match status" value="1"/>
</dbReference>